<evidence type="ECO:0000256" key="1">
    <source>
        <dbReference type="SAM" id="MobiDB-lite"/>
    </source>
</evidence>
<feature type="region of interest" description="Disordered" evidence="1">
    <location>
        <begin position="869"/>
        <end position="901"/>
    </location>
</feature>
<accession>A0A3B0JCY3</accession>
<feature type="region of interest" description="Disordered" evidence="1">
    <location>
        <begin position="801"/>
        <end position="835"/>
    </location>
</feature>
<feature type="region of interest" description="Disordered" evidence="1">
    <location>
        <begin position="1"/>
        <end position="43"/>
    </location>
</feature>
<dbReference type="Pfam" id="PF00307">
    <property type="entry name" value="CH"/>
    <property type="match status" value="1"/>
</dbReference>
<feature type="compositionally biased region" description="Basic and acidic residues" evidence="1">
    <location>
        <begin position="233"/>
        <end position="242"/>
    </location>
</feature>
<feature type="region of interest" description="Disordered" evidence="1">
    <location>
        <begin position="209"/>
        <end position="243"/>
    </location>
</feature>
<feature type="domain" description="Calponin-homology (CH)" evidence="2">
    <location>
        <begin position="55"/>
        <end position="159"/>
    </location>
</feature>
<keyword evidence="4" id="KW-1185">Reference proteome</keyword>
<proteinExistence type="predicted"/>
<gene>
    <name evidence="3" type="ORF">DGUA_6G011088</name>
</gene>
<sequence length="901" mass="101949">MKKKAKASPKGNNFTQPKERTNQQNSDKKSTPEKPSVWRSNFKAKTNEGLQAVSVAERSSLKGWVTSVLGDGVTQADMGLRSCVVFCQLIAQIYPGSIDTSNIKLKARMVHERAHNIALLKKALKQQETGMKEAEVTKRLNGSSNDLFEFLKCLQEIHVAIVPPRPPAVVAAPPKKQPPKEPLPETKREPTACDLSATKQEMDVHVAIVPPPPKKQPPKKPLASIAPKKKTQVRKETKEKPTACDLSATVDSSALTYAMPQEEEEEAVPAPKPEDHTPKPGVSMLQKLFNCQGFKRALADHLSVLDESSSDDDEIEYTQERIDRIAQGFFGIIVVCIYVMRDEIKASGGARTEKDIVLEFIGDIRRMRIDVKEHNRDGTPKTLYELKHAFFSAFQRFVDIYQITADIITVPEVMTVEVMPVHRHPRFKFNKRNRHWFPEYHPETMLNGESQEHLPMLAKGQTLQEMLQQWNMTHGIKQETEAEKEPQPGADTIDEVQLVPEQTSVPQSVHVVPCEEEQQETGEQMPRMVPEAISWPFEEFPQLGVVQDEERTMNPCEMEEPETGQKMPKMPQPEMMPEAISWPFEEFPQFGVAPKENREMNPFEMEEQETAKEMPKIVPEAISWTFEEFPQFGVAPKENREMNPFEMEEQETAKEMPKIVPEAISWPFEEFPQFGVAPMEEREMNQTQKELKEVEREASPAAFDEPQSELIFPTAETDPHSGIESLTFGLFENDEQGSLLETEAGQRPATPEMAQSLMMPDCGQMVARKVPRQREVKAATAQELMMLLGGDDTLVRKNPVAPQETTSPERNLVTEQFVWKTPPKRKTGSPLPLPLPPPTMMTLRAAVNLSIDFPEEDFDRLVMVVPLDESQIEGQPEQLSTDEQLESSPDLQQLEPQESTD</sequence>
<evidence type="ECO:0000259" key="2">
    <source>
        <dbReference type="PROSITE" id="PS50021"/>
    </source>
</evidence>
<dbReference type="InterPro" id="IPR036872">
    <property type="entry name" value="CH_dom_sf"/>
</dbReference>
<name>A0A3B0JCY3_DROGU</name>
<dbReference type="SUPFAM" id="SSF47576">
    <property type="entry name" value="Calponin-homology domain, CH-domain"/>
    <property type="match status" value="1"/>
</dbReference>
<protein>
    <recommendedName>
        <fullName evidence="2">Calponin-homology (CH) domain-containing protein</fullName>
    </recommendedName>
</protein>
<evidence type="ECO:0000313" key="4">
    <source>
        <dbReference type="Proteomes" id="UP000268350"/>
    </source>
</evidence>
<reference evidence="4" key="1">
    <citation type="submission" date="2018-01" db="EMBL/GenBank/DDBJ databases">
        <authorList>
            <person name="Alioto T."/>
            <person name="Alioto T."/>
        </authorList>
    </citation>
    <scope>NUCLEOTIDE SEQUENCE [LARGE SCALE GENOMIC DNA]</scope>
</reference>
<dbReference type="InterPro" id="IPR001715">
    <property type="entry name" value="CH_dom"/>
</dbReference>
<dbReference type="STRING" id="7266.A0A3B0JCY3"/>
<dbReference type="CDD" id="cd00014">
    <property type="entry name" value="CH_SF"/>
    <property type="match status" value="1"/>
</dbReference>
<feature type="compositionally biased region" description="Basic and acidic residues" evidence="1">
    <location>
        <begin position="17"/>
        <end position="32"/>
    </location>
</feature>
<dbReference type="Gene3D" id="1.10.418.10">
    <property type="entry name" value="Calponin-like domain"/>
    <property type="match status" value="1"/>
</dbReference>
<feature type="compositionally biased region" description="Basic and acidic residues" evidence="1">
    <location>
        <begin position="178"/>
        <end position="189"/>
    </location>
</feature>
<dbReference type="Proteomes" id="UP000268350">
    <property type="component" value="Unassembled WGS sequence"/>
</dbReference>
<organism evidence="3 4">
    <name type="scientific">Drosophila guanche</name>
    <name type="common">Fruit fly</name>
    <dbReference type="NCBI Taxonomy" id="7266"/>
    <lineage>
        <taxon>Eukaryota</taxon>
        <taxon>Metazoa</taxon>
        <taxon>Ecdysozoa</taxon>
        <taxon>Arthropoda</taxon>
        <taxon>Hexapoda</taxon>
        <taxon>Insecta</taxon>
        <taxon>Pterygota</taxon>
        <taxon>Neoptera</taxon>
        <taxon>Endopterygota</taxon>
        <taxon>Diptera</taxon>
        <taxon>Brachycera</taxon>
        <taxon>Muscomorpha</taxon>
        <taxon>Ephydroidea</taxon>
        <taxon>Drosophilidae</taxon>
        <taxon>Drosophila</taxon>
        <taxon>Sophophora</taxon>
    </lineage>
</organism>
<feature type="compositionally biased region" description="Polar residues" evidence="1">
    <location>
        <begin position="877"/>
        <end position="901"/>
    </location>
</feature>
<dbReference type="EMBL" id="OUUW01000003">
    <property type="protein sequence ID" value="SPP78443.1"/>
    <property type="molecule type" value="Genomic_DNA"/>
</dbReference>
<evidence type="ECO:0000313" key="3">
    <source>
        <dbReference type="EMBL" id="SPP78443.1"/>
    </source>
</evidence>
<dbReference type="PROSITE" id="PS50021">
    <property type="entry name" value="CH"/>
    <property type="match status" value="1"/>
</dbReference>
<dbReference type="AlphaFoldDB" id="A0A3B0JCY3"/>
<feature type="region of interest" description="Disordered" evidence="1">
    <location>
        <begin position="170"/>
        <end position="189"/>
    </location>
</feature>